<evidence type="ECO:0000313" key="3">
    <source>
        <dbReference type="Proteomes" id="UP000472320"/>
    </source>
</evidence>
<name>A0A6L6QF51_9BURK</name>
<sequence length="139" mass="15595">MPSSPDSLGKADFMALSEFRYQMRRFERFSENAAHAEGITPLQYLLLLHIKGYPGRDWATVGELAERLQAQQHGVVALLSRCEAAGLVQRRPNALDRRKVEVHLLPAGEEVLLRLAAIHRAELQSLHGVFTVPNLPHKP</sequence>
<comment type="caution">
    <text evidence="2">The sequence shown here is derived from an EMBL/GenBank/DDBJ whole genome shotgun (WGS) entry which is preliminary data.</text>
</comment>
<dbReference type="Proteomes" id="UP000472320">
    <property type="component" value="Unassembled WGS sequence"/>
</dbReference>
<dbReference type="PANTHER" id="PTHR33164:SF43">
    <property type="entry name" value="HTH-TYPE TRANSCRIPTIONAL REPRESSOR YETL"/>
    <property type="match status" value="1"/>
</dbReference>
<dbReference type="SMART" id="SM00347">
    <property type="entry name" value="HTH_MARR"/>
    <property type="match status" value="1"/>
</dbReference>
<proteinExistence type="predicted"/>
<evidence type="ECO:0000259" key="1">
    <source>
        <dbReference type="PROSITE" id="PS50995"/>
    </source>
</evidence>
<dbReference type="Gene3D" id="1.10.10.10">
    <property type="entry name" value="Winged helix-like DNA-binding domain superfamily/Winged helix DNA-binding domain"/>
    <property type="match status" value="1"/>
</dbReference>
<dbReference type="GO" id="GO:0006950">
    <property type="term" value="P:response to stress"/>
    <property type="evidence" value="ECO:0007669"/>
    <property type="project" value="TreeGrafter"/>
</dbReference>
<dbReference type="PROSITE" id="PS50995">
    <property type="entry name" value="HTH_MARR_2"/>
    <property type="match status" value="1"/>
</dbReference>
<dbReference type="EMBL" id="WNKX01000004">
    <property type="protein sequence ID" value="MTW10293.1"/>
    <property type="molecule type" value="Genomic_DNA"/>
</dbReference>
<protein>
    <submittedName>
        <fullName evidence="2">MarR family transcriptional regulator</fullName>
    </submittedName>
</protein>
<dbReference type="GO" id="GO:0003700">
    <property type="term" value="F:DNA-binding transcription factor activity"/>
    <property type="evidence" value="ECO:0007669"/>
    <property type="project" value="InterPro"/>
</dbReference>
<dbReference type="RefSeq" id="WP_155453248.1">
    <property type="nucleotide sequence ID" value="NZ_WNKX01000004.1"/>
</dbReference>
<dbReference type="InterPro" id="IPR036390">
    <property type="entry name" value="WH_DNA-bd_sf"/>
</dbReference>
<dbReference type="SUPFAM" id="SSF46785">
    <property type="entry name" value="Winged helix' DNA-binding domain"/>
    <property type="match status" value="1"/>
</dbReference>
<accession>A0A6L6QF51</accession>
<dbReference type="OrthoDB" id="8594189at2"/>
<reference evidence="2 3" key="1">
    <citation type="submission" date="2019-11" db="EMBL/GenBank/DDBJ databases">
        <title>Type strains purchased from KCTC, JCM and DSMZ.</title>
        <authorList>
            <person name="Lu H."/>
        </authorList>
    </citation>
    <scope>NUCLEOTIDE SEQUENCE [LARGE SCALE GENOMIC DNA]</scope>
    <source>
        <strain evidence="2 3">JCM 31587</strain>
    </source>
</reference>
<gene>
    <name evidence="2" type="ORF">GM658_06715</name>
</gene>
<feature type="domain" description="HTH marR-type" evidence="1">
    <location>
        <begin position="9"/>
        <end position="139"/>
    </location>
</feature>
<dbReference type="Pfam" id="PF12802">
    <property type="entry name" value="MarR_2"/>
    <property type="match status" value="1"/>
</dbReference>
<dbReference type="InterPro" id="IPR036388">
    <property type="entry name" value="WH-like_DNA-bd_sf"/>
</dbReference>
<evidence type="ECO:0000313" key="2">
    <source>
        <dbReference type="EMBL" id="MTW10293.1"/>
    </source>
</evidence>
<dbReference type="PANTHER" id="PTHR33164">
    <property type="entry name" value="TRANSCRIPTIONAL REGULATOR, MARR FAMILY"/>
    <property type="match status" value="1"/>
</dbReference>
<dbReference type="InterPro" id="IPR000835">
    <property type="entry name" value="HTH_MarR-typ"/>
</dbReference>
<dbReference type="AlphaFoldDB" id="A0A6L6QF51"/>
<keyword evidence="3" id="KW-1185">Reference proteome</keyword>
<organism evidence="2 3">
    <name type="scientific">Massilia eburnea</name>
    <dbReference type="NCBI Taxonomy" id="1776165"/>
    <lineage>
        <taxon>Bacteria</taxon>
        <taxon>Pseudomonadati</taxon>
        <taxon>Pseudomonadota</taxon>
        <taxon>Betaproteobacteria</taxon>
        <taxon>Burkholderiales</taxon>
        <taxon>Oxalobacteraceae</taxon>
        <taxon>Telluria group</taxon>
        <taxon>Massilia</taxon>
    </lineage>
</organism>
<dbReference type="InterPro" id="IPR039422">
    <property type="entry name" value="MarR/SlyA-like"/>
</dbReference>